<dbReference type="AlphaFoldDB" id="A0A1G9G976"/>
<dbReference type="InterPro" id="IPR037151">
    <property type="entry name" value="AlkB-like_sf"/>
</dbReference>
<reference evidence="2 3" key="1">
    <citation type="submission" date="2016-10" db="EMBL/GenBank/DDBJ databases">
        <authorList>
            <person name="de Groot N.N."/>
        </authorList>
    </citation>
    <scope>NUCLEOTIDE SEQUENCE [LARGE SCALE GENOMIC DNA]</scope>
    <source>
        <strain evidence="2 3">DSM 25186</strain>
    </source>
</reference>
<dbReference type="InterPro" id="IPR032854">
    <property type="entry name" value="ALKBH3"/>
</dbReference>
<dbReference type="GO" id="GO:0051213">
    <property type="term" value="F:dioxygenase activity"/>
    <property type="evidence" value="ECO:0007669"/>
    <property type="project" value="InterPro"/>
</dbReference>
<keyword evidence="3" id="KW-1185">Reference proteome</keyword>
<dbReference type="GO" id="GO:0006307">
    <property type="term" value="P:DNA alkylation repair"/>
    <property type="evidence" value="ECO:0007669"/>
    <property type="project" value="InterPro"/>
</dbReference>
<dbReference type="Pfam" id="PF13532">
    <property type="entry name" value="2OG-FeII_Oxy_2"/>
    <property type="match status" value="1"/>
</dbReference>
<sequence>MDGITYRDRFLDHPEDLFRYLETQIAWDERMAARKTASFGVAYNYSQVHYPFQPMPPALASVCDALERTLGFRPNNCLLNYYRDGRSKMGYHSDQTDILAPDTGVAIVSLGECRTLRFRNIADPTLTHDVPLPAGSLLYMTQRVQHEWQHAIPRTDTDQGRISLTFRRMQPE</sequence>
<dbReference type="InterPro" id="IPR005123">
    <property type="entry name" value="Oxoglu/Fe-dep_dioxygenase_dom"/>
</dbReference>
<dbReference type="InterPro" id="IPR027450">
    <property type="entry name" value="AlkB-like"/>
</dbReference>
<organism evidence="2 3">
    <name type="scientific">Catalinimonas alkaloidigena</name>
    <dbReference type="NCBI Taxonomy" id="1075417"/>
    <lineage>
        <taxon>Bacteria</taxon>
        <taxon>Pseudomonadati</taxon>
        <taxon>Bacteroidota</taxon>
        <taxon>Cytophagia</taxon>
        <taxon>Cytophagales</taxon>
        <taxon>Catalimonadaceae</taxon>
        <taxon>Catalinimonas</taxon>
    </lineage>
</organism>
<proteinExistence type="predicted"/>
<gene>
    <name evidence="2" type="ORF">SAMN05421823_10425</name>
</gene>
<dbReference type="STRING" id="1075417.SAMN05421823_10425"/>
<accession>A0A1G9G976</accession>
<evidence type="ECO:0000313" key="3">
    <source>
        <dbReference type="Proteomes" id="UP000198510"/>
    </source>
</evidence>
<dbReference type="EMBL" id="FNFO01000004">
    <property type="protein sequence ID" value="SDK97091.1"/>
    <property type="molecule type" value="Genomic_DNA"/>
</dbReference>
<name>A0A1G9G976_9BACT</name>
<dbReference type="Gene3D" id="2.60.120.590">
    <property type="entry name" value="Alpha-ketoglutarate-dependent dioxygenase AlkB-like"/>
    <property type="match status" value="1"/>
</dbReference>
<dbReference type="PANTHER" id="PTHR31212">
    <property type="entry name" value="ALPHA-KETOGLUTARATE-DEPENDENT DIOXYGENASE ALKB HOMOLOG 3"/>
    <property type="match status" value="1"/>
</dbReference>
<dbReference type="PANTHER" id="PTHR31212:SF4">
    <property type="entry name" value="ALPHA-KETOGLUTARATE-DEPENDENT DIOXYGENASE ALKB HOMOLOG 3"/>
    <property type="match status" value="1"/>
</dbReference>
<evidence type="ECO:0000313" key="2">
    <source>
        <dbReference type="EMBL" id="SDK97091.1"/>
    </source>
</evidence>
<dbReference type="RefSeq" id="WP_089681797.1">
    <property type="nucleotide sequence ID" value="NZ_FNFO01000004.1"/>
</dbReference>
<dbReference type="OrthoDB" id="190276at2"/>
<dbReference type="PROSITE" id="PS51471">
    <property type="entry name" value="FE2OG_OXY"/>
    <property type="match status" value="1"/>
</dbReference>
<dbReference type="Proteomes" id="UP000198510">
    <property type="component" value="Unassembled WGS sequence"/>
</dbReference>
<feature type="domain" description="Fe2OG dioxygenase" evidence="1">
    <location>
        <begin position="73"/>
        <end position="170"/>
    </location>
</feature>
<protein>
    <submittedName>
        <fullName evidence="2">2OG-Fe(II) oxygenase superfamily protein</fullName>
    </submittedName>
</protein>
<evidence type="ECO:0000259" key="1">
    <source>
        <dbReference type="PROSITE" id="PS51471"/>
    </source>
</evidence>
<dbReference type="SUPFAM" id="SSF51197">
    <property type="entry name" value="Clavaminate synthase-like"/>
    <property type="match status" value="1"/>
</dbReference>